<keyword evidence="3" id="KW-1185">Reference proteome</keyword>
<evidence type="ECO:0000313" key="3">
    <source>
        <dbReference type="Proteomes" id="UP000036449"/>
    </source>
</evidence>
<evidence type="ECO:0000313" key="2">
    <source>
        <dbReference type="EMBL" id="KMO38447.1"/>
    </source>
</evidence>
<keyword evidence="1" id="KW-1133">Transmembrane helix</keyword>
<keyword evidence="1" id="KW-0812">Transmembrane</keyword>
<reference evidence="2 3" key="1">
    <citation type="submission" date="2015-03" db="EMBL/GenBank/DDBJ databases">
        <title>Genome sequencing of Methylobacterium tarhaniae DSM 25844.</title>
        <authorList>
            <person name="Chaudhry V."/>
            <person name="Patil P.B."/>
        </authorList>
    </citation>
    <scope>NUCLEOTIDE SEQUENCE [LARGE SCALE GENOMIC DNA]</scope>
    <source>
        <strain evidence="2 3">DSM 25844</strain>
    </source>
</reference>
<feature type="transmembrane region" description="Helical" evidence="1">
    <location>
        <begin position="39"/>
        <end position="59"/>
    </location>
</feature>
<keyword evidence="1" id="KW-0472">Membrane</keyword>
<gene>
    <name evidence="2" type="ORF">VQ03_16955</name>
</gene>
<feature type="transmembrane region" description="Helical" evidence="1">
    <location>
        <begin position="97"/>
        <end position="117"/>
    </location>
</feature>
<dbReference type="PATRIC" id="fig|1187852.3.peg.661"/>
<dbReference type="EMBL" id="LABZ01000122">
    <property type="protein sequence ID" value="KMO38447.1"/>
    <property type="molecule type" value="Genomic_DNA"/>
</dbReference>
<dbReference type="AlphaFoldDB" id="A0A0J6SXX4"/>
<dbReference type="OrthoDB" id="8228078at2"/>
<evidence type="ECO:0008006" key="4">
    <source>
        <dbReference type="Google" id="ProtNLM"/>
    </source>
</evidence>
<feature type="transmembrane region" description="Helical" evidence="1">
    <location>
        <begin position="6"/>
        <end position="27"/>
    </location>
</feature>
<dbReference type="RefSeq" id="WP_048452067.1">
    <property type="nucleotide sequence ID" value="NZ_JBNNPJ010000256.1"/>
</dbReference>
<feature type="transmembrane region" description="Helical" evidence="1">
    <location>
        <begin position="129"/>
        <end position="148"/>
    </location>
</feature>
<accession>A0A0J6SXX4</accession>
<dbReference type="Proteomes" id="UP000036449">
    <property type="component" value="Unassembled WGS sequence"/>
</dbReference>
<comment type="caution">
    <text evidence="2">The sequence shown here is derived from an EMBL/GenBank/DDBJ whole genome shotgun (WGS) entry which is preliminary data.</text>
</comment>
<dbReference type="InterPro" id="IPR018750">
    <property type="entry name" value="DUF2306_membrane"/>
</dbReference>
<name>A0A0J6SXX4_9HYPH</name>
<dbReference type="Pfam" id="PF10067">
    <property type="entry name" value="DUF2306"/>
    <property type="match status" value="1"/>
</dbReference>
<evidence type="ECO:0000256" key="1">
    <source>
        <dbReference type="SAM" id="Phobius"/>
    </source>
</evidence>
<organism evidence="2 3">
    <name type="scientific">Methylobacterium tarhaniae</name>
    <dbReference type="NCBI Taxonomy" id="1187852"/>
    <lineage>
        <taxon>Bacteria</taxon>
        <taxon>Pseudomonadati</taxon>
        <taxon>Pseudomonadota</taxon>
        <taxon>Alphaproteobacteria</taxon>
        <taxon>Hyphomicrobiales</taxon>
        <taxon>Methylobacteriaceae</taxon>
        <taxon>Methylobacterium</taxon>
    </lineage>
</organism>
<proteinExistence type="predicted"/>
<sequence length="159" mass="17372">MPSLTMPGAIHTVLAAAAIVLGMVQFLTRKRGSLHRAVGYAFVYALLIADFAALLVFEFTGGFNILHFGALASLACIAAGMWPVLRSPRRADWRERHFFRISWAYVGLLAAAATELVVRALPLRNSDQAWLVTFAVTLTVTLVGRTLILRHQPAARDAV</sequence>
<feature type="transmembrane region" description="Helical" evidence="1">
    <location>
        <begin position="65"/>
        <end position="85"/>
    </location>
</feature>
<protein>
    <recommendedName>
        <fullName evidence="4">DUF2306 domain-containing protein</fullName>
    </recommendedName>
</protein>